<gene>
    <name evidence="1" type="ORF">FKV42_05135</name>
</gene>
<accession>A0A7Z8KNW2</accession>
<comment type="caution">
    <text evidence="1">The sequence shown here is derived from an EMBL/GenBank/DDBJ whole genome shotgun (WGS) entry which is preliminary data.</text>
</comment>
<dbReference type="OrthoDB" id="136896at2157"/>
<dbReference type="Proteomes" id="UP000319335">
    <property type="component" value="Unassembled WGS sequence"/>
</dbReference>
<proteinExistence type="predicted"/>
<evidence type="ECO:0008006" key="3">
    <source>
        <dbReference type="Google" id="ProtNLM"/>
    </source>
</evidence>
<sequence>MALNEEKRIEVCAITDSTIMTEPTAFAGIYLFHITIGDIGTKHSTIFTVEHEEHRLTILYSGICPVLKNDKLLITGKMKDGKKAGIQGEVMKASCIENLDTGDVYHK</sequence>
<dbReference type="EMBL" id="VIAQ01000012">
    <property type="protein sequence ID" value="TQD26146.1"/>
    <property type="molecule type" value="Genomic_DNA"/>
</dbReference>
<keyword evidence="2" id="KW-1185">Reference proteome</keyword>
<dbReference type="AlphaFoldDB" id="A0A7Z8KNW2"/>
<name>A0A7Z8KNW2_9EURY</name>
<evidence type="ECO:0000313" key="1">
    <source>
        <dbReference type="EMBL" id="TQD26146.1"/>
    </source>
</evidence>
<evidence type="ECO:0000313" key="2">
    <source>
        <dbReference type="Proteomes" id="UP000319335"/>
    </source>
</evidence>
<reference evidence="1 2" key="1">
    <citation type="submission" date="2019-06" db="EMBL/GenBank/DDBJ databases">
        <title>Draft genome sequence of Methanolobus vulcani B1d.</title>
        <authorList>
            <person name="Creighbaum A.J."/>
            <person name="Ticak T."/>
            <person name="Hariraju D."/>
            <person name="Arivett B.A."/>
            <person name="Ferguson D.J.Jr."/>
        </authorList>
    </citation>
    <scope>NUCLEOTIDE SEQUENCE [LARGE SCALE GENOMIC DNA]</scope>
    <source>
        <strain evidence="1 2">B1d</strain>
    </source>
</reference>
<organism evidence="1 2">
    <name type="scientific">Methanolobus vulcani</name>
    <dbReference type="NCBI Taxonomy" id="38026"/>
    <lineage>
        <taxon>Archaea</taxon>
        <taxon>Methanobacteriati</taxon>
        <taxon>Methanobacteriota</taxon>
        <taxon>Stenosarchaea group</taxon>
        <taxon>Methanomicrobia</taxon>
        <taxon>Methanosarcinales</taxon>
        <taxon>Methanosarcinaceae</taxon>
        <taxon>Methanolobus</taxon>
    </lineage>
</organism>
<dbReference type="RefSeq" id="WP_154809183.1">
    <property type="nucleotide sequence ID" value="NZ_VIAQ01000012.1"/>
</dbReference>
<protein>
    <recommendedName>
        <fullName evidence="3">tRNA_anti-like</fullName>
    </recommendedName>
</protein>